<dbReference type="Gene3D" id="1.20.1530.20">
    <property type="match status" value="1"/>
</dbReference>
<evidence type="ECO:0000256" key="1">
    <source>
        <dbReference type="SAM" id="Phobius"/>
    </source>
</evidence>
<dbReference type="RefSeq" id="WP_102609736.1">
    <property type="nucleotide sequence ID" value="NZ_CADIKD010000010.1"/>
</dbReference>
<organism evidence="2 3">
    <name type="scientific">Trinickia soli</name>
    <dbReference type="NCBI Taxonomy" id="380675"/>
    <lineage>
        <taxon>Bacteria</taxon>
        <taxon>Pseudomonadati</taxon>
        <taxon>Pseudomonadota</taxon>
        <taxon>Betaproteobacteria</taxon>
        <taxon>Burkholderiales</taxon>
        <taxon>Burkholderiaceae</taxon>
        <taxon>Trinickia</taxon>
    </lineage>
</organism>
<dbReference type="PIRSF" id="PIRSF026166">
    <property type="entry name" value="UCP026166"/>
    <property type="match status" value="1"/>
</dbReference>
<feature type="transmembrane region" description="Helical" evidence="1">
    <location>
        <begin position="198"/>
        <end position="216"/>
    </location>
</feature>
<comment type="caution">
    <text evidence="2">The sequence shown here is derived from an EMBL/GenBank/DDBJ whole genome shotgun (WGS) entry which is preliminary data.</text>
</comment>
<dbReference type="InterPro" id="IPR016833">
    <property type="entry name" value="Put_Na-Bile_cotransptr"/>
</dbReference>
<dbReference type="PANTHER" id="PTHR18640">
    <property type="entry name" value="SOLUTE CARRIER FAMILY 10 MEMBER 7"/>
    <property type="match status" value="1"/>
</dbReference>
<feature type="transmembrane region" description="Helical" evidence="1">
    <location>
        <begin position="100"/>
        <end position="120"/>
    </location>
</feature>
<dbReference type="InterPro" id="IPR038770">
    <property type="entry name" value="Na+/solute_symporter_sf"/>
</dbReference>
<dbReference type="Pfam" id="PF13593">
    <property type="entry name" value="SBF_like"/>
    <property type="match status" value="1"/>
</dbReference>
<feature type="transmembrane region" description="Helical" evidence="1">
    <location>
        <begin position="228"/>
        <end position="253"/>
    </location>
</feature>
<feature type="transmembrane region" description="Helical" evidence="1">
    <location>
        <begin position="165"/>
        <end position="186"/>
    </location>
</feature>
<accession>A0A2N7W7G4</accession>
<dbReference type="AlphaFoldDB" id="A0A2N7W7G4"/>
<feature type="transmembrane region" description="Helical" evidence="1">
    <location>
        <begin position="7"/>
        <end position="26"/>
    </location>
</feature>
<protein>
    <submittedName>
        <fullName evidence="2">Bile acid:sodium symporter</fullName>
    </submittedName>
</protein>
<sequence>MRRPSFLVPDNFTLALIGTVVLASLLPCRGETAIAVNWLTNIAVGLLFFLHGAKLSREAVVAGATHWRLHALVLVSTFVMFPLLGLAMKPLLAPLVTPALYMGILFLCTLPSTVQSSIAFTSIARGNVPAAVCSASASSLIGIFVTPALVSLIVTNHAGASGSGWHTVGAIVMQLLVPFIAGQLLRPVIGPWLDRNRRILRFVDQGSILLVVYTAFSEAVNEGLWHHLSLGSLAGLFLVNALLLAAALGLTTFASKRLGFNREDQITIIFCGSKKSLASGIPMAKVIFASQAVGAVVLPLMLFHQMQLMVCAALAQRWAARDMHHEHPQETSVRAR</sequence>
<keyword evidence="1" id="KW-0812">Transmembrane</keyword>
<dbReference type="PANTHER" id="PTHR18640:SF5">
    <property type="entry name" value="SODIUM_BILE ACID COTRANSPORTER 7"/>
    <property type="match status" value="1"/>
</dbReference>
<feature type="transmembrane region" description="Helical" evidence="1">
    <location>
        <begin position="132"/>
        <end position="153"/>
    </location>
</feature>
<feature type="transmembrane region" description="Helical" evidence="1">
    <location>
        <begin position="32"/>
        <end position="50"/>
    </location>
</feature>
<dbReference type="GO" id="GO:0005886">
    <property type="term" value="C:plasma membrane"/>
    <property type="evidence" value="ECO:0007669"/>
    <property type="project" value="TreeGrafter"/>
</dbReference>
<gene>
    <name evidence="2" type="ORF">C0Z19_10395</name>
</gene>
<evidence type="ECO:0000313" key="2">
    <source>
        <dbReference type="EMBL" id="PMS25346.1"/>
    </source>
</evidence>
<feature type="transmembrane region" description="Helical" evidence="1">
    <location>
        <begin position="71"/>
        <end position="88"/>
    </location>
</feature>
<name>A0A2N7W7G4_9BURK</name>
<keyword evidence="1" id="KW-1133">Transmembrane helix</keyword>
<proteinExistence type="predicted"/>
<dbReference type="EMBL" id="PNYB01000007">
    <property type="protein sequence ID" value="PMS25346.1"/>
    <property type="molecule type" value="Genomic_DNA"/>
</dbReference>
<evidence type="ECO:0000313" key="3">
    <source>
        <dbReference type="Proteomes" id="UP000235347"/>
    </source>
</evidence>
<keyword evidence="1" id="KW-0472">Membrane</keyword>
<keyword evidence="3" id="KW-1185">Reference proteome</keyword>
<reference evidence="2 3" key="1">
    <citation type="submission" date="2018-01" db="EMBL/GenBank/DDBJ databases">
        <title>Whole genome analyses suggest that Burkholderia sensu lato contains two further novel genera in the rhizoxinica-symbiotica group Mycetohabitans gen. nov., and Trinickia gen. nov.: implications for the evolution of diazotrophy and nodulation in the Burkholderiaceae.</title>
        <authorList>
            <person name="Estrada-de los Santos P."/>
            <person name="Palmer M."/>
            <person name="Chavez-Ramirez B."/>
            <person name="Beukes C."/>
            <person name="Steenkamp E.T."/>
            <person name="Hirsch A.M."/>
            <person name="Manyaka P."/>
            <person name="Maluk M."/>
            <person name="Lafos M."/>
            <person name="Crook M."/>
            <person name="Gross E."/>
            <person name="Simon M.F."/>
            <person name="Bueno dos Reis Junior F."/>
            <person name="Poole P.S."/>
            <person name="Venter S.N."/>
            <person name="James E.K."/>
        </authorList>
    </citation>
    <scope>NUCLEOTIDE SEQUENCE [LARGE SCALE GENOMIC DNA]</scope>
    <source>
        <strain evidence="2 3">GP25-8</strain>
    </source>
</reference>
<feature type="transmembrane region" description="Helical" evidence="1">
    <location>
        <begin position="283"/>
        <end position="303"/>
    </location>
</feature>
<dbReference type="Proteomes" id="UP000235347">
    <property type="component" value="Unassembled WGS sequence"/>
</dbReference>